<evidence type="ECO:0000259" key="4">
    <source>
        <dbReference type="SMART" id="SM00847"/>
    </source>
</evidence>
<keyword evidence="2 5" id="KW-0547">Nucleotide-binding</keyword>
<dbReference type="GO" id="GO:0004386">
    <property type="term" value="F:helicase activity"/>
    <property type="evidence" value="ECO:0007669"/>
    <property type="project" value="UniProtKB-KW"/>
</dbReference>
<dbReference type="Gene3D" id="3.40.50.300">
    <property type="entry name" value="P-loop containing nucleotide triphosphate hydrolases"/>
    <property type="match status" value="1"/>
</dbReference>
<organism evidence="5 6">
    <name type="scientific">Meridianimarinicoccus aquatilis</name>
    <dbReference type="NCBI Taxonomy" id="2552766"/>
    <lineage>
        <taxon>Bacteria</taxon>
        <taxon>Pseudomonadati</taxon>
        <taxon>Pseudomonadota</taxon>
        <taxon>Alphaproteobacteria</taxon>
        <taxon>Rhodobacterales</taxon>
        <taxon>Paracoccaceae</taxon>
        <taxon>Meridianimarinicoccus</taxon>
    </lineage>
</organism>
<feature type="domain" description="Helicase-associated" evidence="4">
    <location>
        <begin position="89"/>
        <end position="173"/>
    </location>
</feature>
<dbReference type="InterPro" id="IPR048333">
    <property type="entry name" value="HA2_WH"/>
</dbReference>
<dbReference type="Pfam" id="PF08482">
    <property type="entry name" value="HrpB_C"/>
    <property type="match status" value="1"/>
</dbReference>
<dbReference type="InterPro" id="IPR027417">
    <property type="entry name" value="P-loop_NTPase"/>
</dbReference>
<reference evidence="5 6" key="1">
    <citation type="submission" date="2019-03" db="EMBL/GenBank/DDBJ databases">
        <title>Rhodobacteraceae bacterium SM1902, a new member of the family Rhodobacteraceae isolated from Yantai.</title>
        <authorList>
            <person name="Sun Y."/>
        </authorList>
    </citation>
    <scope>NUCLEOTIDE SEQUENCE [LARGE SCALE GENOMIC DNA]</scope>
    <source>
        <strain evidence="5 6">SM1902</strain>
    </source>
</reference>
<keyword evidence="2 5" id="KW-0347">Helicase</keyword>
<dbReference type="AlphaFoldDB" id="A0A4R6B3W0"/>
<dbReference type="PANTHER" id="PTHR43519">
    <property type="entry name" value="ATP-DEPENDENT RNA HELICASE HRPB"/>
    <property type="match status" value="1"/>
</dbReference>
<evidence type="ECO:0000256" key="2">
    <source>
        <dbReference type="ARBA" id="ARBA00022806"/>
    </source>
</evidence>
<dbReference type="Proteomes" id="UP000294562">
    <property type="component" value="Unassembled WGS sequence"/>
</dbReference>
<dbReference type="Pfam" id="PF04408">
    <property type="entry name" value="WHD_HA2"/>
    <property type="match status" value="1"/>
</dbReference>
<proteinExistence type="predicted"/>
<keyword evidence="6" id="KW-1185">Reference proteome</keyword>
<dbReference type="InterPro" id="IPR013689">
    <property type="entry name" value="RNA_helicase_ATP-dep_HrpB_C"/>
</dbReference>
<dbReference type="GO" id="GO:0016787">
    <property type="term" value="F:hydrolase activity"/>
    <property type="evidence" value="ECO:0007669"/>
    <property type="project" value="UniProtKB-KW"/>
</dbReference>
<evidence type="ECO:0000313" key="5">
    <source>
        <dbReference type="EMBL" id="TDL91025.1"/>
    </source>
</evidence>
<dbReference type="EMBL" id="SMZO01000003">
    <property type="protein sequence ID" value="TDL91025.1"/>
    <property type="molecule type" value="Genomic_DNA"/>
</dbReference>
<evidence type="ECO:0000256" key="1">
    <source>
        <dbReference type="ARBA" id="ARBA00022801"/>
    </source>
</evidence>
<dbReference type="PANTHER" id="PTHR43519:SF1">
    <property type="entry name" value="ATP-DEPENDENT RNA HELICASE HRPB"/>
    <property type="match status" value="1"/>
</dbReference>
<gene>
    <name evidence="5" type="ORF">E2L05_01765</name>
</gene>
<dbReference type="InterPro" id="IPR007502">
    <property type="entry name" value="Helicase-assoc_dom"/>
</dbReference>
<evidence type="ECO:0000256" key="3">
    <source>
        <dbReference type="SAM" id="MobiDB-lite"/>
    </source>
</evidence>
<name>A0A4R6B3W0_9RHOB</name>
<comment type="caution">
    <text evidence="5">The sequence shown here is derived from an EMBL/GenBank/DDBJ whole genome shotgun (WGS) entry which is preliminary data.</text>
</comment>
<feature type="non-terminal residue" evidence="5">
    <location>
        <position position="1"/>
    </location>
</feature>
<dbReference type="SUPFAM" id="SSF52540">
    <property type="entry name" value="P-loop containing nucleoside triphosphate hydrolases"/>
    <property type="match status" value="1"/>
</dbReference>
<accession>A0A4R6B3W0</accession>
<feature type="region of interest" description="Disordered" evidence="3">
    <location>
        <begin position="1"/>
        <end position="25"/>
    </location>
</feature>
<feature type="region of interest" description="Disordered" evidence="3">
    <location>
        <begin position="488"/>
        <end position="511"/>
    </location>
</feature>
<feature type="compositionally biased region" description="Basic and acidic residues" evidence="3">
    <location>
        <begin position="10"/>
        <end position="23"/>
    </location>
</feature>
<keyword evidence="1" id="KW-0378">Hydrolase</keyword>
<evidence type="ECO:0000313" key="6">
    <source>
        <dbReference type="Proteomes" id="UP000294562"/>
    </source>
</evidence>
<protein>
    <submittedName>
        <fullName evidence="5">ATP-dependent helicase HrpB</fullName>
    </submittedName>
</protein>
<sequence length="511" mass="55579">DPGSGMSRLVTERVTRAEAEQRRGRAGRVAPGTCYRLWTRGEEGAFAAYPPAEIEAADLTGLALDLAQWGAQAGELAFLTPPPSAALAEAQSLLTNLGALDPEGRITAHGKALAALPLHPRLGHMLERAGAQAAPLAALMADRDPLRTPAGCDLDLRLRALRGGPDADPAARKRISAESKRLSRLARSKEHTLSTGEMAALAYPDRIALHRPGDAPRFVMSGGKGAALPESDPLANQRLLAVTDLDGNPREAKIRCAAPLSESALRDLFADQIERVEVTDWSRRERKVVARVQERFGALVLSDKPWKDAPPEMLCTAALMGVRDLGLDLFSGARAFSLLRARLRVARAEQPDLPDPSPEALLEAAETWLLPFLNGIRTATELRSFDPTPALRASLDYDQQQALDRIAPASYETPLGRRVAIDYSGDAPEIALRLQELFGETRHPRVGGQPLRVTLLSPAHKPVQTTMDLPGFWAGSYADVRKDMRARYPRHPWPEDPTQADPTLRAKPRGR</sequence>
<dbReference type="SMART" id="SM00847">
    <property type="entry name" value="HA2"/>
    <property type="match status" value="1"/>
</dbReference>
<keyword evidence="2 5" id="KW-0067">ATP-binding</keyword>
<dbReference type="Gene3D" id="1.20.120.1080">
    <property type="match status" value="1"/>
</dbReference>
<dbReference type="RefSeq" id="WP_279512621.1">
    <property type="nucleotide sequence ID" value="NZ_SMZO01000003.1"/>
</dbReference>